<dbReference type="Proteomes" id="UP001443914">
    <property type="component" value="Unassembled WGS sequence"/>
</dbReference>
<proteinExistence type="predicted"/>
<accession>A0AAW1ND91</accession>
<dbReference type="PANTHER" id="PTHR35480:SF1">
    <property type="entry name" value="MATERNAL EFFECT EMBRYO ARREST 22"/>
    <property type="match status" value="1"/>
</dbReference>
<feature type="coiled-coil region" evidence="1">
    <location>
        <begin position="210"/>
        <end position="480"/>
    </location>
</feature>
<keyword evidence="3" id="KW-1185">Reference proteome</keyword>
<sequence length="1529" mass="172267">MANSIKSASTMETPSNPCCAKWKSKYEKLSENRKYLRSGMQILEDRINSLELEKRDLLHACEEQRNKVDGLEEAKEEEASRRASLEEELASLKSGICSTDKPDVDCKKEELEKQIVLLRECISEKDEEIERLKKQLAEEKPRSAAGKKVSPAEKKKVAELQKSIKLEKSRADELTKVAEAAKKKSEEDRLVIEGLNNDLIKIGQKLEETNKIFEAEKQRVIDEKNNVNKEMARVNELTRIVEVNEKKLADEKSHAYNLSLMLEEQKLKADNLQKELQEAMSYPKSDLSSQLDELIKNLEAEKGKVVAEKKRADLENCEKEEQKKAAESNMQKAIEERQRAEMLLQDLQSSAQRIENLQQEVTKVNCLLEAERLVADKEKKRADALNLKLEEQQRIALEMEKSLQEKLSEILEAEKKKVEFEKKHADIEMSAKEEQIKVSEANGKKAMEEKLRGNKLEQDLQSARQRIHSLEVELKKVNGMLEAEKLLAKERNHTDALNLKLEEQKRFAVEVEKSRKLSIKLEAEKKKVAHEKKRADLEMSAKEVQKKVSDANIKKAIEEKLRADKLEQDLQYGRQKTESLEVELNKVNRMLEAERLLLAKERNHADALKSKLEEQSRIAIENEKRAMEEESRSINMVQELENVRNKLKDVENQLYEVKQSRGLAGVSIAPDEQFAKVSLLQEQLKFEKKRVKHYKEVAKFEKDRKTASQQELHNVKHDFQCLLQQMDVLSVTFGARNHLNKKRRLNVQSLEFHGRMPSRSPPQLDFCCDAEVRLSSLSSRDTSCHVKPNIGLVDAGQPMESPSASFSDEQLLGSQERAAGSLTGMEAKDPDRRAIMARRIDSERVGTVAEKSTDPVELGAGHVTKRRKIVDESESIRCSLPQGKTINQKAATNLFDLPNVVVKPMTKQMEKVNLPVTSNDGNPLGNFDLSGKKRKPPHEAQVVLQQVGDSAMQMEKLTFPTPATTNNRENSQPEQVIRSDLVVFSQDDLIRFEEEVNGDYMRLLDLDDAAAEKRFKMALESPLSPLPDIDLREFEEEVESLMLGMPVCARNNDTATSGEYDKIPNFCVVFSDMGDVGSITRIFCATRTCISHLCSPLQTPWLVENILQPLVSELHLVPREKVCVFFSLILINFAAAFCTKSTKPTEFQSQELLDTFSTHLQSVLSNLEIRHLFAKVCSLPDLLGLAEDFLLHRKILLKSCLTAPLNSDDSEIEILHQGESNFLHHNLASANMVIAGSIVMASISVAAGLIDSLCELSLRIIRMSRVDCSLTLSILHTFAYVCGDEYFTNSNYYLAMKAVKCMVASVESSLAKNDDIQPGDGTWHQFFPFSRCRFTGSSLCLDDVLSKLLEEVQGCTQSCPQSDTYGSPFLVAAVSALELLAVNMSWDWVCNKVVSKLFETLESCDPESVLSTTVVTLLGDIGKRGVEAVGYSDPGVKSITDQLSANLLRTSTMNLNTIPMAIVHALIKLYPNSNDFVLKNNEDRPVKGAHPASCTAASDIMTTMLSSLSPEHTSTMRPILNRVISGIIA</sequence>
<dbReference type="PANTHER" id="PTHR35480">
    <property type="entry name" value="MATERNAL EFFECT EMBRYO ARREST 22"/>
    <property type="match status" value="1"/>
</dbReference>
<evidence type="ECO:0000313" key="2">
    <source>
        <dbReference type="EMBL" id="KAK9756713.1"/>
    </source>
</evidence>
<dbReference type="EMBL" id="JBDFQZ010000001">
    <property type="protein sequence ID" value="KAK9756713.1"/>
    <property type="molecule type" value="Genomic_DNA"/>
</dbReference>
<comment type="caution">
    <text evidence="2">The sequence shown here is derived from an EMBL/GenBank/DDBJ whole genome shotgun (WGS) entry which is preliminary data.</text>
</comment>
<evidence type="ECO:0000313" key="3">
    <source>
        <dbReference type="Proteomes" id="UP001443914"/>
    </source>
</evidence>
<keyword evidence="1" id="KW-0175">Coiled coil</keyword>
<reference evidence="2" key="1">
    <citation type="submission" date="2024-03" db="EMBL/GenBank/DDBJ databases">
        <title>WGS assembly of Saponaria officinalis var. Norfolk2.</title>
        <authorList>
            <person name="Jenkins J."/>
            <person name="Shu S."/>
            <person name="Grimwood J."/>
            <person name="Barry K."/>
            <person name="Goodstein D."/>
            <person name="Schmutz J."/>
            <person name="Leebens-Mack J."/>
            <person name="Osbourn A."/>
        </authorList>
    </citation>
    <scope>NUCLEOTIDE SEQUENCE [LARGE SCALE GENOMIC DNA]</scope>
    <source>
        <strain evidence="2">JIC</strain>
    </source>
</reference>
<protein>
    <submittedName>
        <fullName evidence="2">Uncharacterized protein</fullName>
    </submittedName>
</protein>
<name>A0AAW1ND91_SAPOF</name>
<organism evidence="2 3">
    <name type="scientific">Saponaria officinalis</name>
    <name type="common">Common soapwort</name>
    <name type="synonym">Lychnis saponaria</name>
    <dbReference type="NCBI Taxonomy" id="3572"/>
    <lineage>
        <taxon>Eukaryota</taxon>
        <taxon>Viridiplantae</taxon>
        <taxon>Streptophyta</taxon>
        <taxon>Embryophyta</taxon>
        <taxon>Tracheophyta</taxon>
        <taxon>Spermatophyta</taxon>
        <taxon>Magnoliopsida</taxon>
        <taxon>eudicotyledons</taxon>
        <taxon>Gunneridae</taxon>
        <taxon>Pentapetalae</taxon>
        <taxon>Caryophyllales</taxon>
        <taxon>Caryophyllaceae</taxon>
        <taxon>Caryophylleae</taxon>
        <taxon>Saponaria</taxon>
    </lineage>
</organism>
<feature type="coiled-coil region" evidence="1">
    <location>
        <begin position="40"/>
        <end position="184"/>
    </location>
</feature>
<evidence type="ECO:0000256" key="1">
    <source>
        <dbReference type="SAM" id="Coils"/>
    </source>
</evidence>
<feature type="coiled-coil region" evidence="1">
    <location>
        <begin position="598"/>
        <end position="660"/>
    </location>
</feature>
<feature type="coiled-coil region" evidence="1">
    <location>
        <begin position="520"/>
        <end position="554"/>
    </location>
</feature>
<gene>
    <name evidence="2" type="ORF">RND81_01G116400</name>
</gene>